<dbReference type="InParanoid" id="A0A2K2DA38"/>
<dbReference type="CDD" id="cd06222">
    <property type="entry name" value="RNase_H_like"/>
    <property type="match status" value="1"/>
</dbReference>
<dbReference type="GO" id="GO:0004523">
    <property type="term" value="F:RNA-DNA hybrid ribonuclease activity"/>
    <property type="evidence" value="ECO:0007669"/>
    <property type="project" value="InterPro"/>
</dbReference>
<dbReference type="GO" id="GO:0003676">
    <property type="term" value="F:nucleic acid binding"/>
    <property type="evidence" value="ECO:0007669"/>
    <property type="project" value="InterPro"/>
</dbReference>
<dbReference type="Gene3D" id="3.30.420.10">
    <property type="entry name" value="Ribonuclease H-like superfamily/Ribonuclease H"/>
    <property type="match status" value="1"/>
</dbReference>
<dbReference type="PANTHER" id="PTHR47723:SF18">
    <property type="entry name" value="RNASE H TYPE-1 DOMAIN-CONTAINING PROTEIN"/>
    <property type="match status" value="1"/>
</dbReference>
<reference evidence="2 3" key="1">
    <citation type="journal article" date="2010" name="Nature">
        <title>Genome sequencing and analysis of the model grass Brachypodium distachyon.</title>
        <authorList>
            <consortium name="International Brachypodium Initiative"/>
        </authorList>
    </citation>
    <scope>NUCLEOTIDE SEQUENCE [LARGE SCALE GENOMIC DNA]</scope>
    <source>
        <strain evidence="2 3">Bd21</strain>
    </source>
</reference>
<sequence>MPLCRRNCADLSHLTRIPEAGELNVDASFDIDTLSGSLGVVIRDDKGCFVAAAGENIPCCAAHVAESLALRLGLELSQTVGCNRVYLNADNWEVIQTMKDRAASSTLAAVLLPCQWPTLKAKGGDPQVWLDDPPPYIVSLLVSDVIPLTS</sequence>
<protein>
    <recommendedName>
        <fullName evidence="1">RNase H type-1 domain-containing protein</fullName>
    </recommendedName>
</protein>
<dbReference type="InterPro" id="IPR002156">
    <property type="entry name" value="RNaseH_domain"/>
</dbReference>
<dbReference type="PANTHER" id="PTHR47723">
    <property type="entry name" value="OS05G0353850 PROTEIN"/>
    <property type="match status" value="1"/>
</dbReference>
<proteinExistence type="predicted"/>
<dbReference type="InterPro" id="IPR012337">
    <property type="entry name" value="RNaseH-like_sf"/>
</dbReference>
<dbReference type="SUPFAM" id="SSF53098">
    <property type="entry name" value="Ribonuclease H-like"/>
    <property type="match status" value="1"/>
</dbReference>
<dbReference type="InterPro" id="IPR044730">
    <property type="entry name" value="RNase_H-like_dom_plant"/>
</dbReference>
<evidence type="ECO:0000259" key="1">
    <source>
        <dbReference type="Pfam" id="PF13456"/>
    </source>
</evidence>
<dbReference type="EMBL" id="CM000881">
    <property type="protein sequence ID" value="PNT71139.1"/>
    <property type="molecule type" value="Genomic_DNA"/>
</dbReference>
<gene>
    <name evidence="2" type="ORF">BRADI_2g23637v3</name>
</gene>
<feature type="domain" description="RNase H type-1" evidence="1">
    <location>
        <begin position="24"/>
        <end position="110"/>
    </location>
</feature>
<accession>A0A2K2DA38</accession>
<dbReference type="InterPro" id="IPR053151">
    <property type="entry name" value="RNase_H-like"/>
</dbReference>
<evidence type="ECO:0000313" key="4">
    <source>
        <dbReference type="Proteomes" id="UP000008810"/>
    </source>
</evidence>
<evidence type="ECO:0000313" key="2">
    <source>
        <dbReference type="EMBL" id="PNT71139.1"/>
    </source>
</evidence>
<dbReference type="AlphaFoldDB" id="A0A2K2DA38"/>
<dbReference type="Pfam" id="PF13456">
    <property type="entry name" value="RVT_3"/>
    <property type="match status" value="1"/>
</dbReference>
<reference evidence="3" key="3">
    <citation type="submission" date="2018-08" db="UniProtKB">
        <authorList>
            <consortium name="EnsemblPlants"/>
        </authorList>
    </citation>
    <scope>IDENTIFICATION</scope>
    <source>
        <strain evidence="3">cv. Bd21</strain>
    </source>
</reference>
<reference evidence="2" key="2">
    <citation type="submission" date="2017-06" db="EMBL/GenBank/DDBJ databases">
        <title>WGS assembly of Brachypodium distachyon.</title>
        <authorList>
            <consortium name="The International Brachypodium Initiative"/>
            <person name="Lucas S."/>
            <person name="Harmon-Smith M."/>
            <person name="Lail K."/>
            <person name="Tice H."/>
            <person name="Grimwood J."/>
            <person name="Bruce D."/>
            <person name="Barry K."/>
            <person name="Shu S."/>
            <person name="Lindquist E."/>
            <person name="Wang M."/>
            <person name="Pitluck S."/>
            <person name="Vogel J.P."/>
            <person name="Garvin D.F."/>
            <person name="Mockler T.C."/>
            <person name="Schmutz J."/>
            <person name="Rokhsar D."/>
            <person name="Bevan M.W."/>
        </authorList>
    </citation>
    <scope>NUCLEOTIDE SEQUENCE</scope>
    <source>
        <strain evidence="2">Bd21</strain>
    </source>
</reference>
<name>A0A2K2DA38_BRADI</name>
<dbReference type="InterPro" id="IPR036397">
    <property type="entry name" value="RNaseH_sf"/>
</dbReference>
<dbReference type="EnsemblPlants" id="PNT71139">
    <property type="protein sequence ID" value="PNT71139"/>
    <property type="gene ID" value="BRADI_2g23637v3"/>
</dbReference>
<dbReference type="Proteomes" id="UP000008810">
    <property type="component" value="Chromosome 2"/>
</dbReference>
<evidence type="ECO:0000313" key="3">
    <source>
        <dbReference type="EnsemblPlants" id="PNT71139"/>
    </source>
</evidence>
<dbReference type="Gramene" id="PNT71139">
    <property type="protein sequence ID" value="PNT71139"/>
    <property type="gene ID" value="BRADI_2g23637v3"/>
</dbReference>
<keyword evidence="4" id="KW-1185">Reference proteome</keyword>
<organism evidence="2">
    <name type="scientific">Brachypodium distachyon</name>
    <name type="common">Purple false brome</name>
    <name type="synonym">Trachynia distachya</name>
    <dbReference type="NCBI Taxonomy" id="15368"/>
    <lineage>
        <taxon>Eukaryota</taxon>
        <taxon>Viridiplantae</taxon>
        <taxon>Streptophyta</taxon>
        <taxon>Embryophyta</taxon>
        <taxon>Tracheophyta</taxon>
        <taxon>Spermatophyta</taxon>
        <taxon>Magnoliopsida</taxon>
        <taxon>Liliopsida</taxon>
        <taxon>Poales</taxon>
        <taxon>Poaceae</taxon>
        <taxon>BOP clade</taxon>
        <taxon>Pooideae</taxon>
        <taxon>Stipodae</taxon>
        <taxon>Brachypodieae</taxon>
        <taxon>Brachypodium</taxon>
    </lineage>
</organism>
<dbReference type="OrthoDB" id="694800at2759"/>